<evidence type="ECO:0000256" key="1">
    <source>
        <dbReference type="ARBA" id="ARBA00022603"/>
    </source>
</evidence>
<dbReference type="Gene3D" id="3.40.1280.10">
    <property type="match status" value="1"/>
</dbReference>
<keyword evidence="2 5" id="KW-0808">Transferase</keyword>
<dbReference type="Pfam" id="PF02590">
    <property type="entry name" value="SPOUT_MTase"/>
    <property type="match status" value="1"/>
</dbReference>
<protein>
    <recommendedName>
        <fullName evidence="5">Ribosomal RNA large subunit methyltransferase H</fullName>
        <ecNumber evidence="5">2.1.1.177</ecNumber>
    </recommendedName>
    <alternativeName>
        <fullName evidence="5">23S rRNA (pseudouridine1915-N3)-methyltransferase</fullName>
    </alternativeName>
    <alternativeName>
        <fullName evidence="5">23S rRNA m3Psi1915 methyltransferase</fullName>
    </alternativeName>
    <alternativeName>
        <fullName evidence="5">rRNA (pseudouridine-N3-)-methyltransferase RlmH</fullName>
    </alternativeName>
</protein>
<reference evidence="6" key="1">
    <citation type="submission" date="2020-02" db="EMBL/GenBank/DDBJ databases">
        <authorList>
            <person name="Meier V. D."/>
        </authorList>
    </citation>
    <scope>NUCLEOTIDE SEQUENCE</scope>
    <source>
        <strain evidence="6">AVDCRST_MAG79</strain>
    </source>
</reference>
<feature type="binding site" evidence="5">
    <location>
        <position position="69"/>
    </location>
    <ligand>
        <name>S-adenosyl-L-methionine</name>
        <dbReference type="ChEBI" id="CHEBI:59789"/>
    </ligand>
</feature>
<evidence type="ECO:0000256" key="5">
    <source>
        <dbReference type="HAMAP-Rule" id="MF_00658"/>
    </source>
</evidence>
<name>A0A6J4TW40_9ACTN</name>
<sequence length="152" mass="16806">MIRLVVVGRPRGALADAAAEYERRLGRALRFEVVEVREEALQHGTAAEVLAREARRLGPHLDGWRRVVLDRTGAALTSEDLARQLADWEERPPQRTALVVGGSHGLDPSITAGADLRLSLGALTLPHQLARVVLVEQLYRATTILRGEPYHR</sequence>
<evidence type="ECO:0000256" key="2">
    <source>
        <dbReference type="ARBA" id="ARBA00022679"/>
    </source>
</evidence>
<dbReference type="GO" id="GO:0005737">
    <property type="term" value="C:cytoplasm"/>
    <property type="evidence" value="ECO:0007669"/>
    <property type="project" value="UniProtKB-SubCell"/>
</dbReference>
<dbReference type="PANTHER" id="PTHR33603:SF1">
    <property type="entry name" value="RIBOSOMAL RNA LARGE SUBUNIT METHYLTRANSFERASE H"/>
    <property type="match status" value="1"/>
</dbReference>
<keyword evidence="1 5" id="KW-0489">Methyltransferase</keyword>
<evidence type="ECO:0000313" key="6">
    <source>
        <dbReference type="EMBL" id="CAA9533500.1"/>
    </source>
</evidence>
<dbReference type="AlphaFoldDB" id="A0A6J4TW40"/>
<comment type="function">
    <text evidence="5">Specifically methylates the pseudouridine at position 1915 (m3Psi1915) in 23S rRNA.</text>
</comment>
<comment type="subcellular location">
    <subcellularLocation>
        <location evidence="5">Cytoplasm</location>
    </subcellularLocation>
</comment>
<comment type="similarity">
    <text evidence="4 5">Belongs to the RNA methyltransferase RlmH family.</text>
</comment>
<accession>A0A6J4TW40</accession>
<dbReference type="SUPFAM" id="SSF75217">
    <property type="entry name" value="alpha/beta knot"/>
    <property type="match status" value="1"/>
</dbReference>
<keyword evidence="5" id="KW-0698">rRNA processing</keyword>
<dbReference type="EC" id="2.1.1.177" evidence="5"/>
<comment type="catalytic activity">
    <reaction evidence="5">
        <text>pseudouridine(1915) in 23S rRNA + S-adenosyl-L-methionine = N(3)-methylpseudouridine(1915) in 23S rRNA + S-adenosyl-L-homocysteine + H(+)</text>
        <dbReference type="Rhea" id="RHEA:42752"/>
        <dbReference type="Rhea" id="RHEA-COMP:10221"/>
        <dbReference type="Rhea" id="RHEA-COMP:10222"/>
        <dbReference type="ChEBI" id="CHEBI:15378"/>
        <dbReference type="ChEBI" id="CHEBI:57856"/>
        <dbReference type="ChEBI" id="CHEBI:59789"/>
        <dbReference type="ChEBI" id="CHEBI:65314"/>
        <dbReference type="ChEBI" id="CHEBI:74486"/>
        <dbReference type="EC" id="2.1.1.177"/>
    </reaction>
</comment>
<evidence type="ECO:0000256" key="3">
    <source>
        <dbReference type="ARBA" id="ARBA00022691"/>
    </source>
</evidence>
<keyword evidence="5" id="KW-0963">Cytoplasm</keyword>
<dbReference type="InterPro" id="IPR003742">
    <property type="entry name" value="RlmH-like"/>
</dbReference>
<gene>
    <name evidence="5" type="primary">rlmH</name>
    <name evidence="6" type="ORF">AVDCRST_MAG79-1132</name>
</gene>
<proteinExistence type="inferred from homology"/>
<comment type="subunit">
    <text evidence="5">Homodimer.</text>
</comment>
<dbReference type="PANTHER" id="PTHR33603">
    <property type="entry name" value="METHYLTRANSFERASE"/>
    <property type="match status" value="1"/>
</dbReference>
<dbReference type="HAMAP" id="MF_00658">
    <property type="entry name" value="23SrRNA_methyltr_H"/>
    <property type="match status" value="1"/>
</dbReference>
<feature type="binding site" evidence="5">
    <location>
        <begin position="120"/>
        <end position="125"/>
    </location>
    <ligand>
        <name>S-adenosyl-L-methionine</name>
        <dbReference type="ChEBI" id="CHEBI:59789"/>
    </ligand>
</feature>
<dbReference type="EMBL" id="CADCWC010000186">
    <property type="protein sequence ID" value="CAA9533500.1"/>
    <property type="molecule type" value="Genomic_DNA"/>
</dbReference>
<keyword evidence="3 5" id="KW-0949">S-adenosyl-L-methionine</keyword>
<dbReference type="InterPro" id="IPR029026">
    <property type="entry name" value="tRNA_m1G_MTases_N"/>
</dbReference>
<dbReference type="PIRSF" id="PIRSF004505">
    <property type="entry name" value="MT_bac"/>
    <property type="match status" value="1"/>
</dbReference>
<organism evidence="6">
    <name type="scientific">uncultured Thermoleophilia bacterium</name>
    <dbReference type="NCBI Taxonomy" id="1497501"/>
    <lineage>
        <taxon>Bacteria</taxon>
        <taxon>Bacillati</taxon>
        <taxon>Actinomycetota</taxon>
        <taxon>Thermoleophilia</taxon>
        <taxon>environmental samples</taxon>
    </lineage>
</organism>
<feature type="binding site" evidence="5">
    <location>
        <position position="101"/>
    </location>
    <ligand>
        <name>S-adenosyl-L-methionine</name>
        <dbReference type="ChEBI" id="CHEBI:59789"/>
    </ligand>
</feature>
<evidence type="ECO:0000256" key="4">
    <source>
        <dbReference type="ARBA" id="ARBA00038303"/>
    </source>
</evidence>
<dbReference type="GO" id="GO:0070038">
    <property type="term" value="F:rRNA (pseudouridine-N3-)-methyltransferase activity"/>
    <property type="evidence" value="ECO:0007669"/>
    <property type="project" value="UniProtKB-UniRule"/>
</dbReference>
<dbReference type="CDD" id="cd18081">
    <property type="entry name" value="RlmH-like"/>
    <property type="match status" value="1"/>
</dbReference>
<dbReference type="InterPro" id="IPR029028">
    <property type="entry name" value="Alpha/beta_knot_MTases"/>
</dbReference>